<keyword evidence="3" id="KW-1185">Reference proteome</keyword>
<dbReference type="GeneID" id="28831821"/>
<dbReference type="KEGG" id="psco:LY89DRAFT_776994"/>
<dbReference type="OrthoDB" id="5352400at2759"/>
<dbReference type="RefSeq" id="XP_018077555.1">
    <property type="nucleotide sequence ID" value="XM_018222095.1"/>
</dbReference>
<protein>
    <submittedName>
        <fullName evidence="2">Uncharacterized protein</fullName>
    </submittedName>
</protein>
<keyword evidence="1" id="KW-1133">Transmembrane helix</keyword>
<accession>A0A194XSC1</accession>
<feature type="transmembrane region" description="Helical" evidence="1">
    <location>
        <begin position="16"/>
        <end position="36"/>
    </location>
</feature>
<dbReference type="EMBL" id="KQ947405">
    <property type="protein sequence ID" value="KUJ23200.1"/>
    <property type="molecule type" value="Genomic_DNA"/>
</dbReference>
<dbReference type="InParanoid" id="A0A194XSC1"/>
<reference evidence="2 3" key="1">
    <citation type="submission" date="2015-10" db="EMBL/GenBank/DDBJ databases">
        <title>Full genome of DAOMC 229536 Phialocephala scopiformis, a fungal endophyte of spruce producing the potent anti-insectan compound rugulosin.</title>
        <authorList>
            <consortium name="DOE Joint Genome Institute"/>
            <person name="Walker A.K."/>
            <person name="Frasz S.L."/>
            <person name="Seifert K.A."/>
            <person name="Miller J.D."/>
            <person name="Mondo S.J."/>
            <person name="Labutti K."/>
            <person name="Lipzen A."/>
            <person name="Dockter R."/>
            <person name="Kennedy M."/>
            <person name="Grigoriev I.V."/>
            <person name="Spatafora J.W."/>
        </authorList>
    </citation>
    <scope>NUCLEOTIDE SEQUENCE [LARGE SCALE GENOMIC DNA]</scope>
    <source>
        <strain evidence="2 3">CBS 120377</strain>
    </source>
</reference>
<gene>
    <name evidence="2" type="ORF">LY89DRAFT_776994</name>
</gene>
<name>A0A194XSC1_MOLSC</name>
<dbReference type="AlphaFoldDB" id="A0A194XSC1"/>
<dbReference type="Proteomes" id="UP000070700">
    <property type="component" value="Unassembled WGS sequence"/>
</dbReference>
<organism evidence="2 3">
    <name type="scientific">Mollisia scopiformis</name>
    <name type="common">Conifer needle endophyte fungus</name>
    <name type="synonym">Phialocephala scopiformis</name>
    <dbReference type="NCBI Taxonomy" id="149040"/>
    <lineage>
        <taxon>Eukaryota</taxon>
        <taxon>Fungi</taxon>
        <taxon>Dikarya</taxon>
        <taxon>Ascomycota</taxon>
        <taxon>Pezizomycotina</taxon>
        <taxon>Leotiomycetes</taxon>
        <taxon>Helotiales</taxon>
        <taxon>Mollisiaceae</taxon>
        <taxon>Mollisia</taxon>
    </lineage>
</organism>
<feature type="transmembrane region" description="Helical" evidence="1">
    <location>
        <begin position="116"/>
        <end position="135"/>
    </location>
</feature>
<evidence type="ECO:0000313" key="3">
    <source>
        <dbReference type="Proteomes" id="UP000070700"/>
    </source>
</evidence>
<keyword evidence="1" id="KW-0472">Membrane</keyword>
<keyword evidence="1" id="KW-0812">Transmembrane</keyword>
<feature type="transmembrane region" description="Helical" evidence="1">
    <location>
        <begin position="173"/>
        <end position="194"/>
    </location>
</feature>
<sequence>MQEDKSKQHTDPCPRFAIIARCLELLLPFLCIWIWTLDPKGASRKLLWSEGASRLLNSDPSNAIYFYSNQTETPEVPYIWSEKLANANVMVIMGTSIIVVLRAAFHTSNRFNTKRIDLTLNIILLPLWIACLVGQQSSDYSDPHHRSRFPWYLVSSCSSAHLGARSACRNAQLTFAFTLLMALLYGTWVMKTIVSEIRDFINRRRYQQIIELP</sequence>
<evidence type="ECO:0000313" key="2">
    <source>
        <dbReference type="EMBL" id="KUJ23200.1"/>
    </source>
</evidence>
<evidence type="ECO:0000256" key="1">
    <source>
        <dbReference type="SAM" id="Phobius"/>
    </source>
</evidence>
<feature type="transmembrane region" description="Helical" evidence="1">
    <location>
        <begin position="84"/>
        <end position="104"/>
    </location>
</feature>
<proteinExistence type="predicted"/>